<dbReference type="Pfam" id="PF00207">
    <property type="entry name" value="A2M"/>
    <property type="match status" value="1"/>
</dbReference>
<feature type="domain" description="Alpha-2-macroglobulin bait region" evidence="2">
    <location>
        <begin position="827"/>
        <end position="966"/>
    </location>
</feature>
<dbReference type="PANTHER" id="PTHR40094:SF1">
    <property type="entry name" value="UBIQUITIN DOMAIN-CONTAINING PROTEIN"/>
    <property type="match status" value="1"/>
</dbReference>
<organism evidence="4 5">
    <name type="scientific">Thermoclostridium stercorarium subsp. thermolacticum DSM 2910</name>
    <dbReference type="NCBI Taxonomy" id="1121336"/>
    <lineage>
        <taxon>Bacteria</taxon>
        <taxon>Bacillati</taxon>
        <taxon>Bacillota</taxon>
        <taxon>Clostridia</taxon>
        <taxon>Eubacteriales</taxon>
        <taxon>Oscillospiraceae</taxon>
        <taxon>Thermoclostridium</taxon>
    </lineage>
</organism>
<accession>A0A1B1YB25</accession>
<dbReference type="RefSeq" id="WP_065821288.1">
    <property type="nucleotide sequence ID" value="NZ_CP014672.1"/>
</dbReference>
<evidence type="ECO:0000313" key="4">
    <source>
        <dbReference type="EMBL" id="ANW97954.1"/>
    </source>
</evidence>
<dbReference type="Pfam" id="PF13205">
    <property type="entry name" value="Big_5"/>
    <property type="match status" value="1"/>
</dbReference>
<evidence type="ECO:0000313" key="5">
    <source>
        <dbReference type="Proteomes" id="UP000092971"/>
    </source>
</evidence>
<dbReference type="InterPro" id="IPR032812">
    <property type="entry name" value="SbsA_Ig"/>
</dbReference>
<dbReference type="PANTHER" id="PTHR40094">
    <property type="entry name" value="ALPHA-2-MACROGLOBULIN HOMOLOG"/>
    <property type="match status" value="1"/>
</dbReference>
<name>A0A1B1YB25_THEST</name>
<evidence type="ECO:0000259" key="3">
    <source>
        <dbReference type="SMART" id="SM01360"/>
    </source>
</evidence>
<proteinExistence type="predicted"/>
<protein>
    <submittedName>
        <fullName evidence="4">Alpha-2-macroglobulin</fullName>
    </submittedName>
</protein>
<evidence type="ECO:0000259" key="2">
    <source>
        <dbReference type="SMART" id="SM01359"/>
    </source>
</evidence>
<evidence type="ECO:0000256" key="1">
    <source>
        <dbReference type="ARBA" id="ARBA00022729"/>
    </source>
</evidence>
<dbReference type="SMART" id="SM01359">
    <property type="entry name" value="A2M_N_2"/>
    <property type="match status" value="1"/>
</dbReference>
<dbReference type="EMBL" id="CP014672">
    <property type="protein sequence ID" value="ANW97954.1"/>
    <property type="molecule type" value="Genomic_DNA"/>
</dbReference>
<dbReference type="InterPro" id="IPR051802">
    <property type="entry name" value="YfhM-like"/>
</dbReference>
<dbReference type="SMART" id="SM01360">
    <property type="entry name" value="A2M"/>
    <property type="match status" value="1"/>
</dbReference>
<dbReference type="InterPro" id="IPR011625">
    <property type="entry name" value="A2M_N_BRD"/>
</dbReference>
<dbReference type="Proteomes" id="UP000092971">
    <property type="component" value="Chromosome"/>
</dbReference>
<sequence>MKRIIALVLAFTFITALLWTVSPLKAVYAEEYRNGFSLVPDEYDSTGISTDTHFVLKTVNKYSLEQITQMLRLLGDIPLKITQNNANEFIVIPEKELEQNSLYTFVITTPDNEQISWTFQTQRNFTVLGTLPANRSNFVPVNSGIEIYFSHKNFGDIEKYFEISPKVEGRFETNGYAAVFIPKKLEPGTIYTVTVKKGLPLKDTGHKLEKDYVFAFETEPESNTEKEYKGSLYFRYSVMEFSTKDAPLIPIDIYLTDHNATKAVVKTAIYRFDNSDEFVNAVKAMYEKPYWSYSTYDETHVPVDNLAKVSEFEQSFDLTKWQEHYISVPEPLPKGFYLIQSTSNGLTAQTLVQSTDISAYYIESDTKTLFWVNNLKTGKPVESAKITVNGESKTYTTDSSGIAFFDTVFTNPEDTDLNYLSYYTVRKNDDELVLINPRYKILDDVYYSEENYWRYFQTDRTLYKPDDTVMFWGFLRNRNDNTAPSEVTVEISGGSYWSDYKAGFLYYFLPGIQKPLVSLKVPADNGFFEGSLRLPELSPGNYQLTVKSGDTVLISHYIKVQDYVKPAYKMTVESDKKAIFLNETVNFTITPSFFDGTPLPFLDVSYRISGYPPFRDIATTVKTSADGKVTVPFKAEIYDKSAEGEYTVYINATASLPESGMINGNTHVKVYVNDIYASFSSSLTKTGKVMLEAKLNKIDIDKINSSAGDEYWYTEDYLGDPVANRKITGTIIHYTYEKIEDGEEYDYINKVVKKRYRYEERKEKLGTFSFTTNEKGIGTKVLDLERPKEGYYTVELTWNDNNGRTMSREVYLSSWNYIGIENEYDWYHLETDKEKYRTGEEAVVTLKNNDKTVSAGPVLFIEARNGITGYNVQSGPEYKTVFSADKIPNFYVKAVYFNGKCYIEAGSVSLAYDTAEKKINFEMKTDKSSYRPGDTVNISITATDENKNPVPARVNIAIIDEAILEISYYNADVLGRLYQWLSSGIIGSYSSHLVGQSSLDAAGGGGYTAVSEEKAMFVAFKDSASMDQIRARSDFRDTALFKTITLDRDGKGTVSFKLPDNVTSWHVTLAGITTDLRGGTGESSLKVTLPFFISDSMNYTYLSGDFPYVGVSAYGNDLKKGEAIKYQVTCEQQPGFIRTVEGKAFERVSIPLWQLDKGVYDIEIKAISESGLTDGIRRTIYVTDTYHETEKAVTETLKPNMNITGGKTGITTLIFTDAGRGKFIPALYDLAYSGGSRLDQKYIALKANTILDELIPDREKTNEINIELGQYQKDDGGFGILPYSESDVELSVLLAEFLKNEAVAVKLKQYFYSLILQQPGRINAPALYGLAALGEPVLLDLKEAAGVKNLTLRDKIYLALAFEEIGENFTARNIYENEIVPYFEVKNPYIRVKTTNDTDTILKETALAALLASRLDTPHKDGLYQYIVNNHSNRILVNAEKLLVITEELNKLHSSEASFSYEYDGNRYNEKIINGRAVTVKIPSIKLSELKITEVKGEVAVTSVFNATPEFPEEPDENLKIRRTYYDYRTGAETTEFRQNDIVKVVIEWDIAPTAMDTHYEIIDFAPSGLKPIENPFKAGINPGSDFWWFRNIDGQKVTFTVFRDAEKKEPLVYYARVVSPGTFTADSTIVQGSVVKDSIKFGDAVKIKITE</sequence>
<gene>
    <name evidence="4" type="ORF">CSTERTH_02315</name>
</gene>
<dbReference type="GO" id="GO:0004866">
    <property type="term" value="F:endopeptidase inhibitor activity"/>
    <property type="evidence" value="ECO:0007669"/>
    <property type="project" value="InterPro"/>
</dbReference>
<reference evidence="4 5" key="1">
    <citation type="submission" date="2016-02" db="EMBL/GenBank/DDBJ databases">
        <title>Comparison of Clostridium stercorarium subspecies using comparative genomics and transcriptomics.</title>
        <authorList>
            <person name="Schellenberg J."/>
            <person name="Thallinger G."/>
            <person name="Levin D.B."/>
            <person name="Zhang X."/>
            <person name="Alvare G."/>
            <person name="Fristensky B."/>
            <person name="Sparling R."/>
        </authorList>
    </citation>
    <scope>NUCLEOTIDE SEQUENCE [LARGE SCALE GENOMIC DNA]</scope>
    <source>
        <strain evidence="4 5">DSM 2910</strain>
    </source>
</reference>
<keyword evidence="1" id="KW-0732">Signal</keyword>
<dbReference type="InterPro" id="IPR001599">
    <property type="entry name" value="Macroglobln_a2"/>
</dbReference>
<dbReference type="Gene3D" id="2.60.40.1930">
    <property type="match status" value="1"/>
</dbReference>
<dbReference type="OrthoDB" id="9767116at2"/>
<dbReference type="Gene3D" id="2.20.130.20">
    <property type="match status" value="1"/>
</dbReference>
<feature type="domain" description="Alpha-2-macroglobulin" evidence="3">
    <location>
        <begin position="1038"/>
        <end position="1130"/>
    </location>
</feature>
<dbReference type="Pfam" id="PF07703">
    <property type="entry name" value="A2M_BRD"/>
    <property type="match status" value="1"/>
</dbReference>